<evidence type="ECO:0000313" key="2">
    <source>
        <dbReference type="EMBL" id="OMJ68970.1"/>
    </source>
</evidence>
<name>A0A1R2AX54_9CILI</name>
<reference evidence="2 3" key="1">
    <citation type="submission" date="2016-11" db="EMBL/GenBank/DDBJ databases">
        <title>The macronuclear genome of Stentor coeruleus: a giant cell with tiny introns.</title>
        <authorList>
            <person name="Slabodnick M."/>
            <person name="Ruby J.G."/>
            <person name="Reiff S.B."/>
            <person name="Swart E.C."/>
            <person name="Gosai S."/>
            <person name="Prabakaran S."/>
            <person name="Witkowska E."/>
            <person name="Larue G.E."/>
            <person name="Fisher S."/>
            <person name="Freeman R.M."/>
            <person name="Gunawardena J."/>
            <person name="Chu W."/>
            <person name="Stover N.A."/>
            <person name="Gregory B.D."/>
            <person name="Nowacki M."/>
            <person name="Derisi J."/>
            <person name="Roy S.W."/>
            <person name="Marshall W.F."/>
            <person name="Sood P."/>
        </authorList>
    </citation>
    <scope>NUCLEOTIDE SEQUENCE [LARGE SCALE GENOMIC DNA]</scope>
    <source>
        <strain evidence="2">WM001</strain>
    </source>
</reference>
<gene>
    <name evidence="2" type="ORF">SteCoe_33435</name>
</gene>
<dbReference type="EMBL" id="MPUH01001257">
    <property type="protein sequence ID" value="OMJ68970.1"/>
    <property type="molecule type" value="Genomic_DNA"/>
</dbReference>
<dbReference type="Proteomes" id="UP000187209">
    <property type="component" value="Unassembled WGS sequence"/>
</dbReference>
<dbReference type="AlphaFoldDB" id="A0A1R2AX54"/>
<evidence type="ECO:0000313" key="3">
    <source>
        <dbReference type="Proteomes" id="UP000187209"/>
    </source>
</evidence>
<keyword evidence="3" id="KW-1185">Reference proteome</keyword>
<protein>
    <submittedName>
        <fullName evidence="2">Uncharacterized protein</fullName>
    </submittedName>
</protein>
<organism evidence="2 3">
    <name type="scientific">Stentor coeruleus</name>
    <dbReference type="NCBI Taxonomy" id="5963"/>
    <lineage>
        <taxon>Eukaryota</taxon>
        <taxon>Sar</taxon>
        <taxon>Alveolata</taxon>
        <taxon>Ciliophora</taxon>
        <taxon>Postciliodesmatophora</taxon>
        <taxon>Heterotrichea</taxon>
        <taxon>Heterotrichida</taxon>
        <taxon>Stentoridae</taxon>
        <taxon>Stentor</taxon>
    </lineage>
</organism>
<accession>A0A1R2AX54</accession>
<proteinExistence type="predicted"/>
<sequence length="126" mass="14861">MEVIESKAQKLIETSIKALKSVFREIKSYSEYFLNAQITISYVHDSDQSIFTKQLKDLQQKQEDLIERYKKKVKNISENKLMLKSATNRMELLLENLKIKENDLQSLSKDFKYEIIFNADYRKGAS</sequence>
<feature type="coiled-coil region" evidence="1">
    <location>
        <begin position="52"/>
        <end position="110"/>
    </location>
</feature>
<evidence type="ECO:0000256" key="1">
    <source>
        <dbReference type="SAM" id="Coils"/>
    </source>
</evidence>
<comment type="caution">
    <text evidence="2">The sequence shown here is derived from an EMBL/GenBank/DDBJ whole genome shotgun (WGS) entry which is preliminary data.</text>
</comment>
<keyword evidence="1" id="KW-0175">Coiled coil</keyword>